<protein>
    <recommendedName>
        <fullName evidence="2">ZP domain-containing protein</fullName>
    </recommendedName>
</protein>
<reference evidence="3 4" key="1">
    <citation type="submission" date="2024-03" db="EMBL/GenBank/DDBJ databases">
        <title>Adaptation during the transition from Ophiocordyceps entomopathogen to insect associate is accompanied by gene loss and intensified selection.</title>
        <authorList>
            <person name="Ward C.M."/>
            <person name="Onetto C.A."/>
            <person name="Borneman A.R."/>
        </authorList>
    </citation>
    <scope>NUCLEOTIDE SEQUENCE [LARGE SCALE GENOMIC DNA]</scope>
    <source>
        <strain evidence="3">AWRI1</strain>
        <tissue evidence="3">Single Adult Female</tissue>
    </source>
</reference>
<name>A0AAN9TDW0_9HEMI</name>
<dbReference type="AlphaFoldDB" id="A0AAN9TDW0"/>
<sequence>MREKDMVKMKNSVCESAIRINGACAKKKGLGDSPRTGALDEEEEEEKEEEFISLMAQEITTDMAESAASQTEFYTVTVNQDEESPHEVLNTSETKDSFVTDDREHSPVVFVGDTYVPVTTQLRSRPISTPDQAASDWRLQTFEGWGDARRQGFNNTRVQHIEAECQDDYMKIRIGFNGSFGGLLYSSGYSYDPDCVYINGTGRDYYEFYIQLNRCGTLGKNSRQEDARKNPAVSRPTL</sequence>
<evidence type="ECO:0000313" key="3">
    <source>
        <dbReference type="EMBL" id="KAK7582587.1"/>
    </source>
</evidence>
<evidence type="ECO:0000256" key="1">
    <source>
        <dbReference type="SAM" id="MobiDB-lite"/>
    </source>
</evidence>
<evidence type="ECO:0000313" key="4">
    <source>
        <dbReference type="Proteomes" id="UP001367676"/>
    </source>
</evidence>
<dbReference type="InterPro" id="IPR001507">
    <property type="entry name" value="ZP_dom"/>
</dbReference>
<proteinExistence type="predicted"/>
<dbReference type="PANTHER" id="PTHR46560:SF3">
    <property type="entry name" value="ZP DOMAIN-CONTAINING PROTEIN"/>
    <property type="match status" value="1"/>
</dbReference>
<organism evidence="3 4">
    <name type="scientific">Parthenolecanium corni</name>
    <dbReference type="NCBI Taxonomy" id="536013"/>
    <lineage>
        <taxon>Eukaryota</taxon>
        <taxon>Metazoa</taxon>
        <taxon>Ecdysozoa</taxon>
        <taxon>Arthropoda</taxon>
        <taxon>Hexapoda</taxon>
        <taxon>Insecta</taxon>
        <taxon>Pterygota</taxon>
        <taxon>Neoptera</taxon>
        <taxon>Paraneoptera</taxon>
        <taxon>Hemiptera</taxon>
        <taxon>Sternorrhyncha</taxon>
        <taxon>Coccoidea</taxon>
        <taxon>Coccidae</taxon>
        <taxon>Parthenolecanium</taxon>
    </lineage>
</organism>
<feature type="region of interest" description="Disordered" evidence="1">
    <location>
        <begin position="25"/>
        <end position="45"/>
    </location>
</feature>
<keyword evidence="4" id="KW-1185">Reference proteome</keyword>
<feature type="domain" description="ZP" evidence="2">
    <location>
        <begin position="164"/>
        <end position="238"/>
    </location>
</feature>
<accession>A0AAN9TDW0</accession>
<dbReference type="PROSITE" id="PS51034">
    <property type="entry name" value="ZP_2"/>
    <property type="match status" value="1"/>
</dbReference>
<dbReference type="EMBL" id="JBBCAQ010000033">
    <property type="protein sequence ID" value="KAK7582587.1"/>
    <property type="molecule type" value="Genomic_DNA"/>
</dbReference>
<dbReference type="Proteomes" id="UP001367676">
    <property type="component" value="Unassembled WGS sequence"/>
</dbReference>
<gene>
    <name evidence="3" type="ORF">V9T40_014032</name>
</gene>
<dbReference type="PANTHER" id="PTHR46560">
    <property type="entry name" value="CYPHER, ISOFORM B"/>
    <property type="match status" value="1"/>
</dbReference>
<evidence type="ECO:0000259" key="2">
    <source>
        <dbReference type="PROSITE" id="PS51034"/>
    </source>
</evidence>
<comment type="caution">
    <text evidence="3">The sequence shown here is derived from an EMBL/GenBank/DDBJ whole genome shotgun (WGS) entry which is preliminary data.</text>
</comment>